<sequence>MVRHSPVGRRPGHARLAPPFHGYPMSKAAFRSAGKHLADNLGDFDVINVHRIVGDSARAAASDEKRRKLQKKEENTRTFRGPCVGAIPRRANDRPRIDINRTDTRPNYTADRVGSAPRYVTGSGRLEADSPPAITFNNLGLTTMRKKPHRARSQEVGNNDKKQTRRAGPN</sequence>
<gene>
    <name evidence="2" type="ORF">IPOD504_LOCUS1326</name>
</gene>
<organism evidence="2 3">
    <name type="scientific">Iphiclides podalirius</name>
    <name type="common">scarce swallowtail</name>
    <dbReference type="NCBI Taxonomy" id="110791"/>
    <lineage>
        <taxon>Eukaryota</taxon>
        <taxon>Metazoa</taxon>
        <taxon>Ecdysozoa</taxon>
        <taxon>Arthropoda</taxon>
        <taxon>Hexapoda</taxon>
        <taxon>Insecta</taxon>
        <taxon>Pterygota</taxon>
        <taxon>Neoptera</taxon>
        <taxon>Endopterygota</taxon>
        <taxon>Lepidoptera</taxon>
        <taxon>Glossata</taxon>
        <taxon>Ditrysia</taxon>
        <taxon>Papilionoidea</taxon>
        <taxon>Papilionidae</taxon>
        <taxon>Papilioninae</taxon>
        <taxon>Iphiclides</taxon>
    </lineage>
</organism>
<name>A0ABN8HS97_9NEOP</name>
<keyword evidence="3" id="KW-1185">Reference proteome</keyword>
<evidence type="ECO:0000313" key="3">
    <source>
        <dbReference type="Proteomes" id="UP000837857"/>
    </source>
</evidence>
<evidence type="ECO:0000313" key="2">
    <source>
        <dbReference type="EMBL" id="CAH2037809.1"/>
    </source>
</evidence>
<dbReference type="EMBL" id="OW152822">
    <property type="protein sequence ID" value="CAH2037809.1"/>
    <property type="molecule type" value="Genomic_DNA"/>
</dbReference>
<reference evidence="2" key="1">
    <citation type="submission" date="2022-03" db="EMBL/GenBank/DDBJ databases">
        <authorList>
            <person name="Martin H S."/>
        </authorList>
    </citation>
    <scope>NUCLEOTIDE SEQUENCE</scope>
</reference>
<accession>A0ABN8HS97</accession>
<feature type="compositionally biased region" description="Basic and acidic residues" evidence="1">
    <location>
        <begin position="90"/>
        <end position="104"/>
    </location>
</feature>
<proteinExistence type="predicted"/>
<dbReference type="Proteomes" id="UP000837857">
    <property type="component" value="Chromosome 10"/>
</dbReference>
<feature type="compositionally biased region" description="Basic and acidic residues" evidence="1">
    <location>
        <begin position="63"/>
        <end position="77"/>
    </location>
</feature>
<protein>
    <submittedName>
        <fullName evidence="2">Uncharacterized protein</fullName>
    </submittedName>
</protein>
<feature type="non-terminal residue" evidence="2">
    <location>
        <position position="170"/>
    </location>
</feature>
<feature type="region of interest" description="Disordered" evidence="1">
    <location>
        <begin position="63"/>
        <end position="170"/>
    </location>
</feature>
<evidence type="ECO:0000256" key="1">
    <source>
        <dbReference type="SAM" id="MobiDB-lite"/>
    </source>
</evidence>